<keyword evidence="12" id="KW-0547">Nucleotide-binding</keyword>
<dbReference type="Pfam" id="PF01207">
    <property type="entry name" value="Dus"/>
    <property type="match status" value="1"/>
</dbReference>
<feature type="site" description="Interacts with tRNA; defines subfamily-specific binding signature" evidence="9">
    <location>
        <position position="285"/>
    </location>
</feature>
<evidence type="ECO:0000256" key="7">
    <source>
        <dbReference type="ARBA" id="ARBA00022884"/>
    </source>
</evidence>
<keyword evidence="2 9" id="KW-0820">tRNA-binding</keyword>
<feature type="site" description="Interacts with tRNA; defines subfamily-specific binding signature" evidence="9">
    <location>
        <position position="287"/>
    </location>
</feature>
<comment type="similarity">
    <text evidence="9">Belongs to the Dus family. DusC subfamily.</text>
</comment>
<dbReference type="Gene3D" id="1.20.225.30">
    <property type="entry name" value="Dihydrouridine synthase, C-terminal recognition domain"/>
    <property type="match status" value="1"/>
</dbReference>
<evidence type="ECO:0000256" key="4">
    <source>
        <dbReference type="ARBA" id="ARBA00022643"/>
    </source>
</evidence>
<evidence type="ECO:0000256" key="11">
    <source>
        <dbReference type="PIRSR" id="PIRSR006621-1"/>
    </source>
</evidence>
<comment type="function">
    <text evidence="9">Catalyzes the synthesis of 5,6-dihydrouridine (D), a modified base found in the D-loop of most tRNAs, via the reduction of the C5-C6 double bond in target uridines. Specifically modifies U16 in tRNAs.</text>
</comment>
<comment type="catalytic activity">
    <reaction evidence="9">
        <text>5,6-dihydrouridine(16) in tRNA + NAD(+) = uridine(16) in tRNA + NADH + H(+)</text>
        <dbReference type="Rhea" id="RHEA:53380"/>
        <dbReference type="Rhea" id="RHEA-COMP:13543"/>
        <dbReference type="Rhea" id="RHEA-COMP:13544"/>
        <dbReference type="ChEBI" id="CHEBI:15378"/>
        <dbReference type="ChEBI" id="CHEBI:57540"/>
        <dbReference type="ChEBI" id="CHEBI:57945"/>
        <dbReference type="ChEBI" id="CHEBI:65315"/>
        <dbReference type="ChEBI" id="CHEBI:74443"/>
    </reaction>
</comment>
<dbReference type="PROSITE" id="PS01136">
    <property type="entry name" value="UPF0034"/>
    <property type="match status" value="1"/>
</dbReference>
<dbReference type="GO" id="GO:0050660">
    <property type="term" value="F:flavin adenine dinucleotide binding"/>
    <property type="evidence" value="ECO:0007669"/>
    <property type="project" value="InterPro"/>
</dbReference>
<protein>
    <recommendedName>
        <fullName evidence="9">tRNA-dihydrouridine(16) synthase</fullName>
        <ecNumber evidence="9">1.3.1.-</ecNumber>
    </recommendedName>
    <alternativeName>
        <fullName evidence="9">U16-specific dihydrouridine synthase</fullName>
        <shortName evidence="9">U16-specific Dus</shortName>
    </alternativeName>
    <alternativeName>
        <fullName evidence="9">tRNA-dihydrouridine synthase C</fullName>
    </alternativeName>
</protein>
<dbReference type="InterPro" id="IPR035587">
    <property type="entry name" value="DUS-like_FMN-bd"/>
</dbReference>
<comment type="cofactor">
    <cofactor evidence="1 9 10 12">
        <name>FMN</name>
        <dbReference type="ChEBI" id="CHEBI:58210"/>
    </cofactor>
</comment>
<dbReference type="KEGG" id="pmaw:MACH26_16590"/>
<feature type="site" description="Interacts with tRNA" evidence="9">
    <location>
        <position position="109"/>
    </location>
</feature>
<dbReference type="GO" id="GO:0000049">
    <property type="term" value="F:tRNA binding"/>
    <property type="evidence" value="ECO:0007669"/>
    <property type="project" value="UniProtKB-UniRule"/>
</dbReference>
<feature type="binding site" evidence="12">
    <location>
        <position position="182"/>
    </location>
    <ligand>
        <name>FMN</name>
        <dbReference type="ChEBI" id="CHEBI:58210"/>
    </ligand>
</feature>
<sequence>MQSNSEHTHNQSAIGKVYLAPMEGVVDHLMRDMLTQIGGFDLCVTEFVRIVDAMLPEKVFVRTCPELNNRGFTPAGTPVRVQLLGQNPEALAANAVRAIELGSHGIDLNFGCPAKTVNKSRGGAVLLKDTEALFHILHAVRSAVPQPHIVSAKMRLGFDDKALAIDNALALQEGGADVLVVHARTKKEGYNPPAYWDWIARIKEHIHIPVVANGEIWNHTDAQACAAQSGCKDLMIGRGALAHPKLARVIKQNEADMSWQEMLQLLIQYSGYELYGTKGKYYPNRVKQWLRYLQIHFPEAQEMFKTVRGLQSSDEIVRHLSLTQSKHQQCSPSSSASV</sequence>
<feature type="site" description="Interacts with tRNA; defines subfamily-specific binding signature" evidence="9">
    <location>
        <position position="49"/>
    </location>
</feature>
<feature type="binding site" evidence="9">
    <location>
        <begin position="213"/>
        <end position="215"/>
    </location>
    <ligand>
        <name>FMN</name>
        <dbReference type="ChEBI" id="CHEBI:58210"/>
    </ligand>
</feature>
<dbReference type="InterPro" id="IPR032886">
    <property type="entry name" value="DusC"/>
</dbReference>
<feature type="active site" description="Proton donor" evidence="9 11">
    <location>
        <position position="112"/>
    </location>
</feature>
<proteinExistence type="inferred from homology"/>
<dbReference type="PIRSF" id="PIRSF006621">
    <property type="entry name" value="Dus"/>
    <property type="match status" value="1"/>
</dbReference>
<gene>
    <name evidence="9 14" type="primary">dusC</name>
    <name evidence="14" type="ORF">MACH26_16590</name>
</gene>
<feature type="site" description="Interacts with tRNA" evidence="9">
    <location>
        <position position="292"/>
    </location>
</feature>
<dbReference type="InterPro" id="IPR013785">
    <property type="entry name" value="Aldolase_TIM"/>
</dbReference>
<evidence type="ECO:0000256" key="12">
    <source>
        <dbReference type="PIRSR" id="PIRSR006621-2"/>
    </source>
</evidence>
<dbReference type="GO" id="GO:0017150">
    <property type="term" value="F:tRNA dihydrouridine synthase activity"/>
    <property type="evidence" value="ECO:0007669"/>
    <property type="project" value="UniProtKB-UniRule"/>
</dbReference>
<feature type="binding site" evidence="9 12">
    <location>
        <position position="82"/>
    </location>
    <ligand>
        <name>FMN</name>
        <dbReference type="ChEBI" id="CHEBI:58210"/>
    </ligand>
</feature>
<evidence type="ECO:0000256" key="1">
    <source>
        <dbReference type="ARBA" id="ARBA00001917"/>
    </source>
</evidence>
<keyword evidence="7 9" id="KW-0694">RNA-binding</keyword>
<evidence type="ECO:0000256" key="9">
    <source>
        <dbReference type="HAMAP-Rule" id="MF_02043"/>
    </source>
</evidence>
<keyword evidence="6 9" id="KW-0521">NADP</keyword>
<dbReference type="PANTHER" id="PTHR11082">
    <property type="entry name" value="TRNA-DIHYDROURIDINE SYNTHASE"/>
    <property type="match status" value="1"/>
</dbReference>
<feature type="binding site" evidence="9 12">
    <location>
        <begin position="237"/>
        <end position="238"/>
    </location>
    <ligand>
        <name>FMN</name>
        <dbReference type="ChEBI" id="CHEBI:58210"/>
    </ligand>
</feature>
<dbReference type="CDD" id="cd02801">
    <property type="entry name" value="DUS_like_FMN"/>
    <property type="match status" value="1"/>
</dbReference>
<keyword evidence="3 9" id="KW-0285">Flavoprotein</keyword>
<dbReference type="SUPFAM" id="SSF51395">
    <property type="entry name" value="FMN-linked oxidoreductases"/>
    <property type="match status" value="1"/>
</dbReference>
<keyword evidence="15" id="KW-1185">Reference proteome</keyword>
<feature type="domain" description="DUS-like FMN-binding" evidence="13">
    <location>
        <begin position="19"/>
        <end position="299"/>
    </location>
</feature>
<evidence type="ECO:0000313" key="15">
    <source>
        <dbReference type="Proteomes" id="UP001333710"/>
    </source>
</evidence>
<keyword evidence="4 9" id="KW-0288">FMN</keyword>
<feature type="site" description="Interacts with tRNA" evidence="9">
    <location>
        <position position="190"/>
    </location>
</feature>
<feature type="site" description="Interacts with tRNA; defines subfamily-specific binding signature" evidence="9">
    <location>
        <position position="308"/>
    </location>
</feature>
<evidence type="ECO:0000256" key="3">
    <source>
        <dbReference type="ARBA" id="ARBA00022630"/>
    </source>
</evidence>
<dbReference type="EC" id="1.3.1.-" evidence="9"/>
<organism evidence="14 15">
    <name type="scientific">Planctobacterium marinum</name>
    <dbReference type="NCBI Taxonomy" id="1631968"/>
    <lineage>
        <taxon>Bacteria</taxon>
        <taxon>Pseudomonadati</taxon>
        <taxon>Pseudomonadota</taxon>
        <taxon>Gammaproteobacteria</taxon>
        <taxon>Alteromonadales</taxon>
        <taxon>Alteromonadaceae</taxon>
        <taxon>Planctobacterium</taxon>
    </lineage>
</organism>
<dbReference type="InterPro" id="IPR042270">
    <property type="entry name" value="DusC_C"/>
</dbReference>
<dbReference type="Gene3D" id="3.20.20.70">
    <property type="entry name" value="Aldolase class I"/>
    <property type="match status" value="1"/>
</dbReference>
<keyword evidence="5 9" id="KW-0819">tRNA processing</keyword>
<dbReference type="AlphaFoldDB" id="A0AA48KQ48"/>
<evidence type="ECO:0000256" key="6">
    <source>
        <dbReference type="ARBA" id="ARBA00022857"/>
    </source>
</evidence>
<name>A0AA48KQ48_9ALTE</name>
<dbReference type="Proteomes" id="UP001333710">
    <property type="component" value="Chromosome"/>
</dbReference>
<evidence type="ECO:0000256" key="8">
    <source>
        <dbReference type="ARBA" id="ARBA00023002"/>
    </source>
</evidence>
<dbReference type="EMBL" id="AP027272">
    <property type="protein sequence ID" value="BDX06138.1"/>
    <property type="molecule type" value="Genomic_DNA"/>
</dbReference>
<evidence type="ECO:0000256" key="5">
    <source>
        <dbReference type="ARBA" id="ARBA00022694"/>
    </source>
</evidence>
<comment type="similarity">
    <text evidence="10">Belongs to the dus family.</text>
</comment>
<evidence type="ECO:0000256" key="2">
    <source>
        <dbReference type="ARBA" id="ARBA00022555"/>
    </source>
</evidence>
<evidence type="ECO:0000259" key="13">
    <source>
        <dbReference type="Pfam" id="PF01207"/>
    </source>
</evidence>
<feature type="binding site" evidence="9 12">
    <location>
        <position position="153"/>
    </location>
    <ligand>
        <name>FMN</name>
        <dbReference type="ChEBI" id="CHEBI:58210"/>
    </ligand>
</feature>
<dbReference type="GO" id="GO:0010181">
    <property type="term" value="F:FMN binding"/>
    <property type="evidence" value="ECO:0007669"/>
    <property type="project" value="UniProtKB-UniRule"/>
</dbReference>
<evidence type="ECO:0000313" key="14">
    <source>
        <dbReference type="EMBL" id="BDX06138.1"/>
    </source>
</evidence>
<comment type="catalytic activity">
    <reaction evidence="9">
        <text>5,6-dihydrouridine(16) in tRNA + NADP(+) = uridine(16) in tRNA + NADPH + H(+)</text>
        <dbReference type="Rhea" id="RHEA:53376"/>
        <dbReference type="Rhea" id="RHEA-COMP:13543"/>
        <dbReference type="Rhea" id="RHEA-COMP:13544"/>
        <dbReference type="ChEBI" id="CHEBI:15378"/>
        <dbReference type="ChEBI" id="CHEBI:57783"/>
        <dbReference type="ChEBI" id="CHEBI:58349"/>
        <dbReference type="ChEBI" id="CHEBI:65315"/>
        <dbReference type="ChEBI" id="CHEBI:74443"/>
    </reaction>
</comment>
<dbReference type="InterPro" id="IPR018517">
    <property type="entry name" value="tRNA_hU_synthase_CS"/>
</dbReference>
<dbReference type="PANTHER" id="PTHR11082:SF26">
    <property type="entry name" value="TRNA-DIHYDROURIDINE(16) SYNTHASE"/>
    <property type="match status" value="1"/>
</dbReference>
<evidence type="ECO:0000256" key="10">
    <source>
        <dbReference type="PIRNR" id="PIRNR006621"/>
    </source>
</evidence>
<keyword evidence="8 9" id="KW-0560">Oxidoreductase</keyword>
<reference evidence="14" key="1">
    <citation type="submission" date="2023-01" db="EMBL/GenBank/DDBJ databases">
        <title>Complete genome sequence of Planctobacterium marinum strain Dej080120_11.</title>
        <authorList>
            <person name="Ueki S."/>
            <person name="Maruyama F."/>
        </authorList>
    </citation>
    <scope>NUCLEOTIDE SEQUENCE</scope>
    <source>
        <strain evidence="14">Dej080120_11</strain>
    </source>
</reference>
<dbReference type="HAMAP" id="MF_02043">
    <property type="entry name" value="DusC_subfam"/>
    <property type="match status" value="1"/>
</dbReference>
<accession>A0AA48KQ48</accession>
<dbReference type="InterPro" id="IPR001269">
    <property type="entry name" value="DUS_fam"/>
</dbReference>